<accession>A0A174ZJP7</accession>
<reference evidence="1 2" key="1">
    <citation type="submission" date="2015-09" db="EMBL/GenBank/DDBJ databases">
        <authorList>
            <consortium name="Pathogen Informatics"/>
        </authorList>
    </citation>
    <scope>NUCLEOTIDE SEQUENCE [LARGE SCALE GENOMIC DNA]</scope>
    <source>
        <strain evidence="1 2">2789STDY5834928</strain>
    </source>
</reference>
<proteinExistence type="predicted"/>
<dbReference type="InterPro" id="IPR036890">
    <property type="entry name" value="HATPase_C_sf"/>
</dbReference>
<dbReference type="STRING" id="39492.ERS852540_00826"/>
<protein>
    <submittedName>
        <fullName evidence="1">Uncharacterized protein</fullName>
    </submittedName>
</protein>
<organism evidence="1 2">
    <name type="scientific">[Eubacterium] siraeum</name>
    <dbReference type="NCBI Taxonomy" id="39492"/>
    <lineage>
        <taxon>Bacteria</taxon>
        <taxon>Bacillati</taxon>
        <taxon>Bacillota</taxon>
        <taxon>Clostridia</taxon>
        <taxon>Eubacteriales</taxon>
        <taxon>Oscillospiraceae</taxon>
        <taxon>Oscillospiraceae incertae sedis</taxon>
    </lineage>
</organism>
<name>A0A174ZJP7_9FIRM</name>
<evidence type="ECO:0000313" key="2">
    <source>
        <dbReference type="Proteomes" id="UP000095662"/>
    </source>
</evidence>
<dbReference type="SUPFAM" id="SSF55874">
    <property type="entry name" value="ATPase domain of HSP90 chaperone/DNA topoisomerase II/histidine kinase"/>
    <property type="match status" value="1"/>
</dbReference>
<dbReference type="AlphaFoldDB" id="A0A174ZJP7"/>
<dbReference type="Proteomes" id="UP000095662">
    <property type="component" value="Unassembled WGS sequence"/>
</dbReference>
<dbReference type="OrthoDB" id="10021058at2"/>
<gene>
    <name evidence="1" type="ORF">ERS852540_00826</name>
</gene>
<dbReference type="EMBL" id="CZBY01000005">
    <property type="protein sequence ID" value="CUQ84201.1"/>
    <property type="molecule type" value="Genomic_DNA"/>
</dbReference>
<sequence>MEAFRNEEIAGLLGDFYQAHANENREVMEQSLMKMQNLLYTGEADSTPFKDYFNSVFGGRTPYNASLSVSDYPKESIIRELLQNTFGCYYSDPDIKVLFNFEQDGEVRLTYNEDGFTLEQILYYLSIGRSDGDKSREGRFGVGSKSVFMNVEWLKLRSNNFNFRIVNDAGILKIRELNLTAPVFKGTEIVFKVSEEEQAKIKENLVNLTIHKGEYINLVEFCFAFIRKKQLGRFGEAENPNRTFNVAVMDMGKPLAVYKVIRYQKTPDDDPTVRFLQNGKSVIEFIWHENEGFVYLIPFAVSSAKRDTLVKVLLDKYNYFSTYELTGLIKSTGEDFIKEKLSAFFISVPNSYITTHRTGIRHECEEEVSEAINRDLKYMIEKYSRYFVIELLPRTNSDKYYMRPKHYVFEFFSNYLSTSVMVGDLRSVFHNSISLLLPGKSEAMPYSEVKEIGFFSLTDHVSKQEHENGSAFTEYIEDELVKMRKDVSDMPENIIMASYKWVDEDSDEEGREFCYNFNFDGNTYVLDSERNPAIKDFDLSFGFRSIVSLKLGKYVINDAVADEDALIGALGLFDTMYGQDYKIGMRYFQFNVHYRDITHNFDVARMTVHNLKRAYDCIVAHKNSFENHQIYNEVINMLINSFTQGKDTMTFLREMKSQGSDITLQLDINKKFRFAAYGKQFMIPSSITNADLLEIIGDVYALINCGMFNGRVFDFPFMKSGYSFEKASLMSLLRESNLTDEKVSATMPNLYICDLKIPRIALLGEKDKIIRIIDINDPISDEERQSITKYVILRDDCTKPEFAKYVEYLLVGENNNVLSQFYSSTEEPNQVLLDQIPYYYKPLPSITAEELQYLRTRYKSLRSLSNLRVYRNYFAKDINGTMFGYGGTCSCCGFESSIINNYVIKSFEVGLFKDDREEKFKFSLYMCANDSYAASGWIIEDISIGGMSPFVWLDEIASCEVIPPEFLLCSIKYRCQLTYDIIGSEGREKGEIVTMESVSDGEQKTMDIILSPLMMAKWIEDNLSDEYDTADSANSESNVTTAQF</sequence>
<dbReference type="Gene3D" id="3.30.565.10">
    <property type="entry name" value="Histidine kinase-like ATPase, C-terminal domain"/>
    <property type="match status" value="1"/>
</dbReference>
<evidence type="ECO:0000313" key="1">
    <source>
        <dbReference type="EMBL" id="CUQ84201.1"/>
    </source>
</evidence>